<feature type="transmembrane region" description="Helical" evidence="7">
    <location>
        <begin position="58"/>
        <end position="74"/>
    </location>
</feature>
<feature type="transmembrane region" description="Helical" evidence="7">
    <location>
        <begin position="137"/>
        <end position="154"/>
    </location>
</feature>
<dbReference type="GO" id="GO:0016020">
    <property type="term" value="C:membrane"/>
    <property type="evidence" value="ECO:0007669"/>
    <property type="project" value="UniProtKB-SubCell"/>
</dbReference>
<evidence type="ECO:0000256" key="3">
    <source>
        <dbReference type="ARBA" id="ARBA00022692"/>
    </source>
</evidence>
<feature type="transmembrane region" description="Helical" evidence="7">
    <location>
        <begin position="447"/>
        <end position="466"/>
    </location>
</feature>
<dbReference type="EMBL" id="JAGPUO010000019">
    <property type="protein sequence ID" value="KAG5656885.1"/>
    <property type="molecule type" value="Genomic_DNA"/>
</dbReference>
<keyword evidence="10" id="KW-1185">Reference proteome</keyword>
<dbReference type="Gene3D" id="1.20.1250.20">
    <property type="entry name" value="MFS general substrate transporter like domains"/>
    <property type="match status" value="2"/>
</dbReference>
<dbReference type="InterPro" id="IPR036259">
    <property type="entry name" value="MFS_trans_sf"/>
</dbReference>
<dbReference type="GO" id="GO:0005351">
    <property type="term" value="F:carbohydrate:proton symporter activity"/>
    <property type="evidence" value="ECO:0007669"/>
    <property type="project" value="TreeGrafter"/>
</dbReference>
<evidence type="ECO:0000256" key="5">
    <source>
        <dbReference type="ARBA" id="ARBA00023136"/>
    </source>
</evidence>
<gene>
    <name evidence="9" type="ORF">KAF25_011054</name>
</gene>
<feature type="transmembrane region" description="Helical" evidence="7">
    <location>
        <begin position="347"/>
        <end position="366"/>
    </location>
</feature>
<organism evidence="9 10">
    <name type="scientific">Fusarium avenaceum</name>
    <dbReference type="NCBI Taxonomy" id="40199"/>
    <lineage>
        <taxon>Eukaryota</taxon>
        <taxon>Fungi</taxon>
        <taxon>Dikarya</taxon>
        <taxon>Ascomycota</taxon>
        <taxon>Pezizomycotina</taxon>
        <taxon>Sordariomycetes</taxon>
        <taxon>Hypocreomycetidae</taxon>
        <taxon>Hypocreales</taxon>
        <taxon>Nectriaceae</taxon>
        <taxon>Fusarium</taxon>
        <taxon>Fusarium tricinctum species complex</taxon>
    </lineage>
</organism>
<dbReference type="PANTHER" id="PTHR48022">
    <property type="entry name" value="PLASTIDIC GLUCOSE TRANSPORTER 4"/>
    <property type="match status" value="1"/>
</dbReference>
<evidence type="ECO:0000256" key="6">
    <source>
        <dbReference type="SAM" id="MobiDB-lite"/>
    </source>
</evidence>
<evidence type="ECO:0000259" key="8">
    <source>
        <dbReference type="PROSITE" id="PS50850"/>
    </source>
</evidence>
<feature type="transmembrane region" description="Helical" evidence="7">
    <location>
        <begin position="106"/>
        <end position="125"/>
    </location>
</feature>
<feature type="region of interest" description="Disordered" evidence="6">
    <location>
        <begin position="1"/>
        <end position="21"/>
    </location>
</feature>
<feature type="compositionally biased region" description="Basic and acidic residues" evidence="6">
    <location>
        <begin position="7"/>
        <end position="21"/>
    </location>
</feature>
<dbReference type="InterPro" id="IPR020846">
    <property type="entry name" value="MFS_dom"/>
</dbReference>
<keyword evidence="4 7" id="KW-1133">Transmembrane helix</keyword>
<name>A0A9P7GWW5_9HYPO</name>
<evidence type="ECO:0000256" key="4">
    <source>
        <dbReference type="ARBA" id="ARBA00022989"/>
    </source>
</evidence>
<evidence type="ECO:0000313" key="10">
    <source>
        <dbReference type="Proteomes" id="UP000782241"/>
    </source>
</evidence>
<dbReference type="SUPFAM" id="SSF103473">
    <property type="entry name" value="MFS general substrate transporter"/>
    <property type="match status" value="1"/>
</dbReference>
<evidence type="ECO:0000256" key="2">
    <source>
        <dbReference type="ARBA" id="ARBA00010992"/>
    </source>
</evidence>
<comment type="caution">
    <text evidence="9">The sequence shown here is derived from an EMBL/GenBank/DDBJ whole genome shotgun (WGS) entry which is preliminary data.</text>
</comment>
<feature type="transmembrane region" description="Helical" evidence="7">
    <location>
        <begin position="224"/>
        <end position="242"/>
    </location>
</feature>
<keyword evidence="3 7" id="KW-0812">Transmembrane</keyword>
<feature type="transmembrane region" description="Helical" evidence="7">
    <location>
        <begin position="283"/>
        <end position="307"/>
    </location>
</feature>
<feature type="transmembrane region" description="Helical" evidence="7">
    <location>
        <begin position="319"/>
        <end position="340"/>
    </location>
</feature>
<dbReference type="Proteomes" id="UP000782241">
    <property type="component" value="Unassembled WGS sequence"/>
</dbReference>
<evidence type="ECO:0000256" key="7">
    <source>
        <dbReference type="SAM" id="Phobius"/>
    </source>
</evidence>
<proteinExistence type="inferred from homology"/>
<feature type="transmembrane region" description="Helical" evidence="7">
    <location>
        <begin position="413"/>
        <end position="435"/>
    </location>
</feature>
<protein>
    <recommendedName>
        <fullName evidence="8">Major facilitator superfamily (MFS) profile domain-containing protein</fullName>
    </recommendedName>
</protein>
<keyword evidence="5 7" id="KW-0472">Membrane</keyword>
<accession>A0A9P7GWW5</accession>
<reference evidence="9" key="1">
    <citation type="submission" date="2021-04" db="EMBL/GenBank/DDBJ databases">
        <title>Draft genome of Fusarium avenaceum strain F156N33, isolated from an atmospheric sample in Virginia.</title>
        <authorList>
            <person name="Yang S."/>
            <person name="Vinatzer B.A."/>
            <person name="Coleman J."/>
        </authorList>
    </citation>
    <scope>NUCLEOTIDE SEQUENCE</scope>
    <source>
        <strain evidence="9">F156N33</strain>
    </source>
</reference>
<comment type="similarity">
    <text evidence="2">Belongs to the major facilitator superfamily. Sugar transporter (TC 2.A.1.1) family.</text>
</comment>
<dbReference type="AlphaFoldDB" id="A0A9P7GWW5"/>
<dbReference type="PANTHER" id="PTHR48022:SF51">
    <property type="entry name" value="ALPHA-GLUCOSIDE TRANSPORTER, PUTATIVE (AFU_ORTHOLOGUE AFUA_6G11920)-RELATED"/>
    <property type="match status" value="1"/>
</dbReference>
<feature type="transmembrane region" description="Helical" evidence="7">
    <location>
        <begin position="190"/>
        <end position="209"/>
    </location>
</feature>
<feature type="domain" description="Major facilitator superfamily (MFS) profile" evidence="8">
    <location>
        <begin position="61"/>
        <end position="470"/>
    </location>
</feature>
<evidence type="ECO:0000256" key="1">
    <source>
        <dbReference type="ARBA" id="ARBA00004141"/>
    </source>
</evidence>
<comment type="subcellular location">
    <subcellularLocation>
        <location evidence="1">Membrane</location>
        <topology evidence="1">Multi-pass membrane protein</topology>
    </subcellularLocation>
</comment>
<dbReference type="PROSITE" id="PS50850">
    <property type="entry name" value="MFS"/>
    <property type="match status" value="1"/>
</dbReference>
<feature type="transmembrane region" description="Helical" evidence="7">
    <location>
        <begin position="378"/>
        <end position="401"/>
    </location>
</feature>
<sequence length="495" mass="53552">MANTNEHTIDTKSTLSDKHATVEHSAVSDKLALDQIQVANANEHNLTFKDIARKHPKIIWWSFFWCMCAVGWGFDTQVNGAMVGVPAFRKYYGHQLDGAWVIPADWLTAFNIVSPVGQFFGGFACSAISDRMGRKKSLTLGVLIVTGGIMGESFSSSRPAFVVSKLILGVGVGFYLTLGPITCSEIAPTVLRGLSTAGVNLAIAVGQLISNSVTSGFGNRDDLWAFRGPFLTQLIFSVFLFVGSEFEASEKLHAIQQTVEEEASLASPSYISAFQGTDRVRTLISIGVFACQHAVGIIFVLSFSTYFFQLAGLDTQKSLNLGVGVTACGVAGNICSWFIVNRYGRRPIFVIGMFACTSILLLIGILDVVPTPAAKWAMSSLTVVFSFVYFLTIGAVAFVLLGEVSSLSQRARTTALATATQAIFGIIMFFAVPYMVNPDAGNLGGKVGFIFGGLSAFASILCVLYIPELKGRTYQEIDVMFYRRVPLRKMGSYTI</sequence>
<dbReference type="InterPro" id="IPR005828">
    <property type="entry name" value="MFS_sugar_transport-like"/>
</dbReference>
<dbReference type="InterPro" id="IPR050360">
    <property type="entry name" value="MFS_Sugar_Transporters"/>
</dbReference>
<evidence type="ECO:0000313" key="9">
    <source>
        <dbReference type="EMBL" id="KAG5656885.1"/>
    </source>
</evidence>
<feature type="transmembrane region" description="Helical" evidence="7">
    <location>
        <begin position="160"/>
        <end position="178"/>
    </location>
</feature>
<dbReference type="Pfam" id="PF00083">
    <property type="entry name" value="Sugar_tr"/>
    <property type="match status" value="2"/>
</dbReference>